<organism evidence="1 2">
    <name type="scientific">Burkholderia ambifaria IOP40-10</name>
    <dbReference type="NCBI Taxonomy" id="396596"/>
    <lineage>
        <taxon>Bacteria</taxon>
        <taxon>Pseudomonadati</taxon>
        <taxon>Pseudomonadota</taxon>
        <taxon>Betaproteobacteria</taxon>
        <taxon>Burkholderiales</taxon>
        <taxon>Burkholderiaceae</taxon>
        <taxon>Burkholderia</taxon>
        <taxon>Burkholderia cepacia complex</taxon>
    </lineage>
</organism>
<dbReference type="Proteomes" id="UP000005463">
    <property type="component" value="Unassembled WGS sequence"/>
</dbReference>
<comment type="caution">
    <text evidence="1">The sequence shown here is derived from an EMBL/GenBank/DDBJ whole genome shotgun (WGS) entry which is preliminary data.</text>
</comment>
<dbReference type="AlphaFoldDB" id="B1FNF8"/>
<evidence type="ECO:0000313" key="2">
    <source>
        <dbReference type="Proteomes" id="UP000005463"/>
    </source>
</evidence>
<name>B1FNF8_9BURK</name>
<dbReference type="EMBL" id="ABLC01000228">
    <property type="protein sequence ID" value="EDT00915.1"/>
    <property type="molecule type" value="Genomic_DNA"/>
</dbReference>
<sequence length="111" mass="12847">MRTERELFEQWWFRDTPSEYRADVVNRVRDQDGYVRGTRVAAAWDGWQGARKSQNWIRTSQHCPTRLDADQALNVLAWTHGGFAVVARFEDVANAQSGYTHWIPLPSAPEN</sequence>
<proteinExistence type="predicted"/>
<evidence type="ECO:0000313" key="1">
    <source>
        <dbReference type="EMBL" id="EDT00915.1"/>
    </source>
</evidence>
<protein>
    <recommendedName>
        <fullName evidence="3">DUF551 domain-containing protein</fullName>
    </recommendedName>
</protein>
<gene>
    <name evidence="1" type="ORF">BamIOP4010DRAFT_5569</name>
</gene>
<reference evidence="1 2" key="1">
    <citation type="submission" date="2008-03" db="EMBL/GenBank/DDBJ databases">
        <title>Sequencing of the draft genome and assembly of Burkholderia ambifaria IOP40-10.</title>
        <authorList>
            <consortium name="US DOE Joint Genome Institute (JGI-PGF)"/>
            <person name="Copeland A."/>
            <person name="Lucas S."/>
            <person name="Lapidus A."/>
            <person name="Glavina del Rio T."/>
            <person name="Dalin E."/>
            <person name="Tice H."/>
            <person name="Bruce D."/>
            <person name="Goodwin L."/>
            <person name="Pitluck S."/>
            <person name="Larimer F."/>
            <person name="Land M.L."/>
            <person name="Hauser L."/>
            <person name="Tiedje J."/>
            <person name="Richardson P."/>
        </authorList>
    </citation>
    <scope>NUCLEOTIDE SEQUENCE [LARGE SCALE GENOMIC DNA]</scope>
    <source>
        <strain evidence="1 2">IOP40-10</strain>
    </source>
</reference>
<dbReference type="PATRIC" id="fig|396596.7.peg.1728"/>
<evidence type="ECO:0008006" key="3">
    <source>
        <dbReference type="Google" id="ProtNLM"/>
    </source>
</evidence>
<dbReference type="RefSeq" id="WP_006754717.1">
    <property type="nucleotide sequence ID" value="NZ_ABLC01000228.1"/>
</dbReference>
<accession>B1FNF8</accession>